<evidence type="ECO:0000256" key="6">
    <source>
        <dbReference type="ARBA" id="ARBA00022840"/>
    </source>
</evidence>
<dbReference type="InterPro" id="IPR004154">
    <property type="entry name" value="Anticodon-bd"/>
</dbReference>
<dbReference type="InterPro" id="IPR033731">
    <property type="entry name" value="GlyRS-like_core"/>
</dbReference>
<keyword evidence="7" id="KW-0648">Protein biosynthesis</keyword>
<dbReference type="PANTHER" id="PTHR10745">
    <property type="entry name" value="GLYCYL-TRNA SYNTHETASE/DNA POLYMERASE SUBUNIT GAMMA-2"/>
    <property type="match status" value="1"/>
</dbReference>
<evidence type="ECO:0000256" key="4">
    <source>
        <dbReference type="ARBA" id="ARBA00022598"/>
    </source>
</evidence>
<evidence type="ECO:0000256" key="5">
    <source>
        <dbReference type="ARBA" id="ARBA00022741"/>
    </source>
</evidence>
<dbReference type="InterPro" id="IPR002314">
    <property type="entry name" value="aa-tRNA-synt_IIb"/>
</dbReference>
<dbReference type="EMBL" id="DVAD01000015">
    <property type="protein sequence ID" value="HIJ99779.1"/>
    <property type="molecule type" value="Genomic_DNA"/>
</dbReference>
<protein>
    <recommendedName>
        <fullName evidence="2">glycine--tRNA ligase</fullName>
        <ecNumber evidence="2">6.1.1.14</ecNumber>
    </recommendedName>
    <alternativeName>
        <fullName evidence="9">Diadenosine tetraphosphate synthetase</fullName>
    </alternativeName>
</protein>
<dbReference type="AlphaFoldDB" id="A0A832X5G0"/>
<keyword evidence="12" id="KW-1185">Reference proteome</keyword>
<name>A0A832X5G0_9ARCH</name>
<dbReference type="NCBIfam" id="TIGR00389">
    <property type="entry name" value="glyS_dimeric"/>
    <property type="match status" value="1"/>
</dbReference>
<dbReference type="GO" id="GO:0044281">
    <property type="term" value="P:small molecule metabolic process"/>
    <property type="evidence" value="ECO:0007669"/>
    <property type="project" value="UniProtKB-ARBA"/>
</dbReference>
<dbReference type="PANTHER" id="PTHR10745:SF0">
    <property type="entry name" value="GLYCINE--TRNA LIGASE"/>
    <property type="match status" value="1"/>
</dbReference>
<dbReference type="PROSITE" id="PS50862">
    <property type="entry name" value="AA_TRNA_LIGASE_II"/>
    <property type="match status" value="1"/>
</dbReference>
<gene>
    <name evidence="11" type="primary">glyS</name>
    <name evidence="11" type="ORF">H1011_03070</name>
</gene>
<keyword evidence="4 11" id="KW-0436">Ligase</keyword>
<dbReference type="SUPFAM" id="SSF52954">
    <property type="entry name" value="Class II aaRS ABD-related"/>
    <property type="match status" value="1"/>
</dbReference>
<dbReference type="CDD" id="cd00858">
    <property type="entry name" value="GlyRS_anticodon"/>
    <property type="match status" value="1"/>
</dbReference>
<dbReference type="Pfam" id="PF03129">
    <property type="entry name" value="HGTP_anticodon"/>
    <property type="match status" value="1"/>
</dbReference>
<dbReference type="GO" id="GO:0006426">
    <property type="term" value="P:glycyl-tRNA aminoacylation"/>
    <property type="evidence" value="ECO:0007669"/>
    <property type="project" value="InterPro"/>
</dbReference>
<dbReference type="InterPro" id="IPR002315">
    <property type="entry name" value="tRNA-synt_gly"/>
</dbReference>
<dbReference type="GO" id="GO:0004820">
    <property type="term" value="F:glycine-tRNA ligase activity"/>
    <property type="evidence" value="ECO:0007669"/>
    <property type="project" value="UniProtKB-EC"/>
</dbReference>
<evidence type="ECO:0000256" key="8">
    <source>
        <dbReference type="ARBA" id="ARBA00023146"/>
    </source>
</evidence>
<dbReference type="NCBIfam" id="NF003211">
    <property type="entry name" value="PRK04173.1"/>
    <property type="match status" value="1"/>
</dbReference>
<sequence>MPERKYDRILRIAKSRGFMWPSSEIYGGIGGFFDYGPLGSLLKQNIENKWREIFIIREGMSEIETPTLMPESVFLASGHIDHFDDPLVECKKCQENYRADHIVEEKLEISTDAMGVKELQKLISENKIKCKCGGTFSEVWAFNLMFKSEAGAGKIKRDVYLRPETAQGMFVAFDRLYQVGRKKLPMGVCQIGRSFRNEISPRQGMIRLREFTQAEAEIFYNPRKKEHPKFSRIKNHILPLYTEKYQEEERKEVLEMTVEDAVKDGVIASQLQAYYLVLAEKFFEEIGIPRSKMRCRQQLSDERAHYSSETWDIEILSEDFGWVEVAAIADRTDYDVSRHAATSRKKLEVHDEGEKFIPHVMEASFGIDRPFYCLLEQSFVEEEDRTYFKFTSEMAPIKAGIFPLVKKDGLPEKAEEIFSDLIKNKIIVKYDSGGSIGKRYARFDEIGTPYCITVDHDTLEDGKVTIRKRDTTEQEYCKTEDIVEKLKV</sequence>
<dbReference type="EC" id="6.1.1.14" evidence="2"/>
<dbReference type="Proteomes" id="UP000604391">
    <property type="component" value="Unassembled WGS sequence"/>
</dbReference>
<dbReference type="GO" id="GO:0005524">
    <property type="term" value="F:ATP binding"/>
    <property type="evidence" value="ECO:0007669"/>
    <property type="project" value="UniProtKB-KW"/>
</dbReference>
<dbReference type="CDD" id="cd00774">
    <property type="entry name" value="GlyRS-like_core"/>
    <property type="match status" value="1"/>
</dbReference>
<dbReference type="GO" id="GO:0005737">
    <property type="term" value="C:cytoplasm"/>
    <property type="evidence" value="ECO:0007669"/>
    <property type="project" value="InterPro"/>
</dbReference>
<accession>A0A832X5G0</accession>
<dbReference type="Pfam" id="PF00587">
    <property type="entry name" value="tRNA-synt_2b"/>
    <property type="match status" value="1"/>
</dbReference>
<dbReference type="InterPro" id="IPR036621">
    <property type="entry name" value="Anticodon-bd_dom_sf"/>
</dbReference>
<evidence type="ECO:0000256" key="7">
    <source>
        <dbReference type="ARBA" id="ARBA00022917"/>
    </source>
</evidence>
<keyword evidence="8" id="KW-0030">Aminoacyl-tRNA synthetase</keyword>
<evidence type="ECO:0000259" key="10">
    <source>
        <dbReference type="PROSITE" id="PS50862"/>
    </source>
</evidence>
<dbReference type="PRINTS" id="PR01043">
    <property type="entry name" value="TRNASYNTHGLY"/>
</dbReference>
<dbReference type="InterPro" id="IPR006195">
    <property type="entry name" value="aa-tRNA-synth_II"/>
</dbReference>
<evidence type="ECO:0000256" key="1">
    <source>
        <dbReference type="ARBA" id="ARBA00008226"/>
    </source>
</evidence>
<dbReference type="InterPro" id="IPR045864">
    <property type="entry name" value="aa-tRNA-synth_II/BPL/LPL"/>
</dbReference>
<proteinExistence type="inferred from homology"/>
<organism evidence="11 12">
    <name type="scientific">Candidatus Undinarchaeum marinum</name>
    <dbReference type="NCBI Taxonomy" id="2756141"/>
    <lineage>
        <taxon>Archaea</taxon>
        <taxon>Candidatus Undinarchaeota</taxon>
        <taxon>Candidatus Undinarchaeia</taxon>
        <taxon>Candidatus Undinarchaeales</taxon>
        <taxon>Candidatus Undinarchaeaceae</taxon>
        <taxon>Candidatus Undinarchaeum</taxon>
    </lineage>
</organism>
<evidence type="ECO:0000313" key="11">
    <source>
        <dbReference type="EMBL" id="HIJ99779.1"/>
    </source>
</evidence>
<dbReference type="Gene3D" id="3.30.930.10">
    <property type="entry name" value="Bira Bifunctional Protein, Domain 2"/>
    <property type="match status" value="1"/>
</dbReference>
<keyword evidence="6" id="KW-0067">ATP-binding</keyword>
<dbReference type="InterPro" id="IPR027031">
    <property type="entry name" value="Gly-tRNA_synthase/POLG2"/>
</dbReference>
<evidence type="ECO:0000313" key="12">
    <source>
        <dbReference type="Proteomes" id="UP000604391"/>
    </source>
</evidence>
<dbReference type="Gene3D" id="3.40.50.800">
    <property type="entry name" value="Anticodon-binding domain"/>
    <property type="match status" value="1"/>
</dbReference>
<reference evidence="11 12" key="1">
    <citation type="journal article" name="Nat. Commun.">
        <title>Undinarchaeota illuminate DPANN phylogeny and the impact of gene transfer on archaeal evolution.</title>
        <authorList>
            <person name="Dombrowski N."/>
            <person name="Williams T.A."/>
            <person name="Sun J."/>
            <person name="Woodcroft B.J."/>
            <person name="Lee J.H."/>
            <person name="Minh B.Q."/>
            <person name="Rinke C."/>
            <person name="Spang A."/>
        </authorList>
    </citation>
    <scope>NUCLEOTIDE SEQUENCE [LARGE SCALE GENOMIC DNA]</scope>
    <source>
        <strain evidence="11">MAG_bin17</strain>
    </source>
</reference>
<dbReference type="SUPFAM" id="SSF55681">
    <property type="entry name" value="Class II aaRS and biotin synthetases"/>
    <property type="match status" value="1"/>
</dbReference>
<feature type="domain" description="Aminoacyl-transfer RNA synthetases class-II family profile" evidence="10">
    <location>
        <begin position="7"/>
        <end position="403"/>
    </location>
</feature>
<evidence type="ECO:0000256" key="3">
    <source>
        <dbReference type="ARBA" id="ARBA00022490"/>
    </source>
</evidence>
<keyword evidence="3" id="KW-0963">Cytoplasm</keyword>
<comment type="similarity">
    <text evidence="1">Belongs to the class-II aminoacyl-tRNA synthetase family.</text>
</comment>
<evidence type="ECO:0000256" key="9">
    <source>
        <dbReference type="ARBA" id="ARBA00030057"/>
    </source>
</evidence>
<evidence type="ECO:0000256" key="2">
    <source>
        <dbReference type="ARBA" id="ARBA00012829"/>
    </source>
</evidence>
<comment type="caution">
    <text evidence="11">The sequence shown here is derived from an EMBL/GenBank/DDBJ whole genome shotgun (WGS) entry which is preliminary data.</text>
</comment>
<dbReference type="FunFam" id="3.40.50.800:FF:000002">
    <property type="entry name" value="Glycine--tRNA ligase"/>
    <property type="match status" value="1"/>
</dbReference>
<keyword evidence="5" id="KW-0547">Nucleotide-binding</keyword>